<comment type="similarity">
    <text evidence="6">Belongs to the CheB family.</text>
</comment>
<comment type="function">
    <text evidence="6">Involved in chemotaxis. Part of a chemotaxis signal transduction system that modulates chemotaxis in response to various stimuli. Catalyzes the demethylation of specific methylglutamate residues introduced into the chemoreceptors (methyl-accepting chemotaxis proteins or MCP) by CheR. Also mediates the irreversible deamidation of specific glutamine residues to glutamic acid.</text>
</comment>
<evidence type="ECO:0000259" key="11">
    <source>
        <dbReference type="PROSITE" id="PS50122"/>
    </source>
</evidence>
<dbReference type="EMBL" id="FOUO01000004">
    <property type="protein sequence ID" value="SFM39771.1"/>
    <property type="molecule type" value="Genomic_DNA"/>
</dbReference>
<evidence type="ECO:0000256" key="8">
    <source>
        <dbReference type="PROSITE-ProRule" id="PRU00169"/>
    </source>
</evidence>
<dbReference type="EC" id="3.1.1.61" evidence="6"/>
<gene>
    <name evidence="6" type="primary">cheB</name>
    <name evidence="12" type="ORF">SAMN05421721_104178</name>
</gene>
<dbReference type="Gene3D" id="3.40.50.180">
    <property type="entry name" value="Methylesterase CheB, C-terminal domain"/>
    <property type="match status" value="1"/>
</dbReference>
<evidence type="ECO:0000256" key="4">
    <source>
        <dbReference type="ARBA" id="ARBA00022801"/>
    </source>
</evidence>
<dbReference type="SUPFAM" id="SSF52738">
    <property type="entry name" value="Methylesterase CheB, C-terminal domain"/>
    <property type="match status" value="1"/>
</dbReference>
<dbReference type="InterPro" id="IPR011006">
    <property type="entry name" value="CheY-like_superfamily"/>
</dbReference>
<dbReference type="GO" id="GO:0008984">
    <property type="term" value="F:protein-glutamate methylesterase activity"/>
    <property type="evidence" value="ECO:0007669"/>
    <property type="project" value="UniProtKB-UniRule"/>
</dbReference>
<dbReference type="GO" id="GO:0006935">
    <property type="term" value="P:chemotaxis"/>
    <property type="evidence" value="ECO:0007669"/>
    <property type="project" value="UniProtKB-UniRule"/>
</dbReference>
<dbReference type="GO" id="GO:0050568">
    <property type="term" value="F:protein-glutamine glutaminase activity"/>
    <property type="evidence" value="ECO:0007669"/>
    <property type="project" value="UniProtKB-UniRule"/>
</dbReference>
<feature type="compositionally biased region" description="Basic and acidic residues" evidence="9">
    <location>
        <begin position="160"/>
        <end position="174"/>
    </location>
</feature>
<comment type="domain">
    <text evidence="6">Contains a C-terminal catalytic domain, and an N-terminal region which modulates catalytic activity.</text>
</comment>
<evidence type="ECO:0000256" key="9">
    <source>
        <dbReference type="SAM" id="MobiDB-lite"/>
    </source>
</evidence>
<comment type="catalytic activity">
    <reaction evidence="6">
        <text>L-glutaminyl-[protein] + H2O = L-glutamyl-[protein] + NH4(+)</text>
        <dbReference type="Rhea" id="RHEA:16441"/>
        <dbReference type="Rhea" id="RHEA-COMP:10207"/>
        <dbReference type="Rhea" id="RHEA-COMP:10208"/>
        <dbReference type="ChEBI" id="CHEBI:15377"/>
        <dbReference type="ChEBI" id="CHEBI:28938"/>
        <dbReference type="ChEBI" id="CHEBI:29973"/>
        <dbReference type="ChEBI" id="CHEBI:30011"/>
        <dbReference type="EC" id="3.5.1.44"/>
    </reaction>
</comment>
<keyword evidence="4 6" id="KW-0378">Hydrolase</keyword>
<feature type="active site" evidence="6 7">
    <location>
        <position position="191"/>
    </location>
</feature>
<keyword evidence="13" id="KW-1185">Reference proteome</keyword>
<dbReference type="SUPFAM" id="SSF52172">
    <property type="entry name" value="CheY-like"/>
    <property type="match status" value="1"/>
</dbReference>
<dbReference type="PANTHER" id="PTHR42872">
    <property type="entry name" value="PROTEIN-GLUTAMATE METHYLESTERASE/PROTEIN-GLUTAMINE GLUTAMINASE"/>
    <property type="match status" value="1"/>
</dbReference>
<dbReference type="PIRSF" id="PIRSF000876">
    <property type="entry name" value="RR_chemtxs_CheB"/>
    <property type="match status" value="1"/>
</dbReference>
<dbReference type="GO" id="GO:0005737">
    <property type="term" value="C:cytoplasm"/>
    <property type="evidence" value="ECO:0007669"/>
    <property type="project" value="UniProtKB-SubCell"/>
</dbReference>
<feature type="modified residue" description="4-aspartylphosphate" evidence="6 8">
    <location>
        <position position="55"/>
    </location>
</feature>
<comment type="catalytic activity">
    <reaction evidence="5 6">
        <text>[protein]-L-glutamate 5-O-methyl ester + H2O = L-glutamyl-[protein] + methanol + H(+)</text>
        <dbReference type="Rhea" id="RHEA:23236"/>
        <dbReference type="Rhea" id="RHEA-COMP:10208"/>
        <dbReference type="Rhea" id="RHEA-COMP:10311"/>
        <dbReference type="ChEBI" id="CHEBI:15377"/>
        <dbReference type="ChEBI" id="CHEBI:15378"/>
        <dbReference type="ChEBI" id="CHEBI:17790"/>
        <dbReference type="ChEBI" id="CHEBI:29973"/>
        <dbReference type="ChEBI" id="CHEBI:82795"/>
        <dbReference type="EC" id="3.1.1.61"/>
    </reaction>
</comment>
<dbReference type="Gene3D" id="3.40.50.2300">
    <property type="match status" value="1"/>
</dbReference>
<dbReference type="RefSeq" id="WP_090484133.1">
    <property type="nucleotide sequence ID" value="NZ_FOUO01000004.1"/>
</dbReference>
<feature type="compositionally biased region" description="Low complexity" evidence="9">
    <location>
        <begin position="146"/>
        <end position="159"/>
    </location>
</feature>
<evidence type="ECO:0000256" key="2">
    <source>
        <dbReference type="ARBA" id="ARBA00022500"/>
    </source>
</evidence>
<dbReference type="FunFam" id="3.40.50.2300:FF:000077">
    <property type="entry name" value="Chemotaxis response regulator"/>
    <property type="match status" value="1"/>
</dbReference>
<dbReference type="AlphaFoldDB" id="A0A1I4QI84"/>
<evidence type="ECO:0000313" key="13">
    <source>
        <dbReference type="Proteomes" id="UP000199556"/>
    </source>
</evidence>
<protein>
    <recommendedName>
        <fullName evidence="6">Protein-glutamate methylesterase/protein-glutamine glutaminase</fullName>
        <ecNumber evidence="6">3.1.1.61</ecNumber>
        <ecNumber evidence="6">3.5.1.44</ecNumber>
    </recommendedName>
</protein>
<keyword evidence="1 6" id="KW-0963">Cytoplasm</keyword>
<dbReference type="SMART" id="SM00448">
    <property type="entry name" value="REC"/>
    <property type="match status" value="1"/>
</dbReference>
<dbReference type="GO" id="GO:0000156">
    <property type="term" value="F:phosphorelay response regulator activity"/>
    <property type="evidence" value="ECO:0007669"/>
    <property type="project" value="InterPro"/>
</dbReference>
<proteinExistence type="inferred from homology"/>
<feature type="region of interest" description="Disordered" evidence="9">
    <location>
        <begin position="132"/>
        <end position="175"/>
    </location>
</feature>
<organism evidence="12 13">
    <name type="scientific">Ectothiorhodospira mobilis</name>
    <dbReference type="NCBI Taxonomy" id="195064"/>
    <lineage>
        <taxon>Bacteria</taxon>
        <taxon>Pseudomonadati</taxon>
        <taxon>Pseudomonadota</taxon>
        <taxon>Gammaproteobacteria</taxon>
        <taxon>Chromatiales</taxon>
        <taxon>Ectothiorhodospiraceae</taxon>
        <taxon>Ectothiorhodospira</taxon>
    </lineage>
</organism>
<evidence type="ECO:0000259" key="10">
    <source>
        <dbReference type="PROSITE" id="PS50110"/>
    </source>
</evidence>
<feature type="active site" evidence="6 7">
    <location>
        <position position="218"/>
    </location>
</feature>
<dbReference type="Pfam" id="PF00072">
    <property type="entry name" value="Response_reg"/>
    <property type="match status" value="1"/>
</dbReference>
<feature type="domain" description="CheB-type methylesterase" evidence="11">
    <location>
        <begin position="179"/>
        <end position="369"/>
    </location>
</feature>
<name>A0A1I4QI84_ECTMO</name>
<dbReference type="STRING" id="195064.SAMN05421721_104178"/>
<sequence length="369" mass="39451">MAVRVLVVDDSGFFRRRIVDILNADPALEVVGTAANGQEAIDQALALKPDVITMDIEMPVMDGITAVRRIMARQPVAILMFSSLTFEGAKATLDALEAGAVDFLPKRFEDIAREQQEAKDVLCRRVRNIARRGRVGRTPTPPAAPTAPATRPAPGAGARPRPEPAHGARPEGERAPALNLRDFRVVLIGTSTGGPLALQKVLVQLPARFPLPLLMVQHMPASFTPAFAQRLDQLCAIRVREAQDGDALEPGLALLAPGGQQMQVESRGGRSRVRITEATPDQHYRPCVDVTFNSAAAAFRGDALAIVLTGMGADGREGAKLLKRCGSTVWAQNEETCVVYGMPAAVVDAGLADRVLPLEQIGKILAEAC</sequence>
<dbReference type="HAMAP" id="MF_00099">
    <property type="entry name" value="CheB_chemtxs"/>
    <property type="match status" value="1"/>
</dbReference>
<evidence type="ECO:0000256" key="1">
    <source>
        <dbReference type="ARBA" id="ARBA00022490"/>
    </source>
</evidence>
<dbReference type="InterPro" id="IPR035909">
    <property type="entry name" value="CheB_C"/>
</dbReference>
<feature type="domain" description="Response regulatory" evidence="10">
    <location>
        <begin position="4"/>
        <end position="121"/>
    </location>
</feature>
<evidence type="ECO:0000256" key="6">
    <source>
        <dbReference type="HAMAP-Rule" id="MF_00099"/>
    </source>
</evidence>
<dbReference type="Proteomes" id="UP000199556">
    <property type="component" value="Unassembled WGS sequence"/>
</dbReference>
<dbReference type="InterPro" id="IPR001789">
    <property type="entry name" value="Sig_transdc_resp-reg_receiver"/>
</dbReference>
<dbReference type="InterPro" id="IPR000673">
    <property type="entry name" value="Sig_transdc_resp-reg_Me-estase"/>
</dbReference>
<dbReference type="Pfam" id="PF01339">
    <property type="entry name" value="CheB_methylest"/>
    <property type="match status" value="1"/>
</dbReference>
<comment type="subcellular location">
    <subcellularLocation>
        <location evidence="6">Cytoplasm</location>
    </subcellularLocation>
</comment>
<dbReference type="InterPro" id="IPR008248">
    <property type="entry name" value="CheB-like"/>
</dbReference>
<dbReference type="CDD" id="cd17541">
    <property type="entry name" value="REC_CheB-like"/>
    <property type="match status" value="1"/>
</dbReference>
<feature type="active site" evidence="6 7">
    <location>
        <position position="314"/>
    </location>
</feature>
<dbReference type="NCBIfam" id="NF001965">
    <property type="entry name" value="PRK00742.1"/>
    <property type="match status" value="1"/>
</dbReference>
<dbReference type="CDD" id="cd16432">
    <property type="entry name" value="CheB_Rec"/>
    <property type="match status" value="1"/>
</dbReference>
<evidence type="ECO:0000256" key="5">
    <source>
        <dbReference type="ARBA" id="ARBA00048267"/>
    </source>
</evidence>
<dbReference type="OrthoDB" id="9793421at2"/>
<evidence type="ECO:0000256" key="7">
    <source>
        <dbReference type="PROSITE-ProRule" id="PRU00050"/>
    </source>
</evidence>
<dbReference type="PROSITE" id="PS50122">
    <property type="entry name" value="CHEB"/>
    <property type="match status" value="1"/>
</dbReference>
<dbReference type="PANTHER" id="PTHR42872:SF3">
    <property type="entry name" value="PROTEIN-GLUTAMATE METHYLESTERASE_PROTEIN-GLUTAMINE GLUTAMINASE 1"/>
    <property type="match status" value="1"/>
</dbReference>
<keyword evidence="3 6" id="KW-0597">Phosphoprotein</keyword>
<comment type="PTM">
    <text evidence="6">Phosphorylated by CheA. Phosphorylation of the N-terminal regulatory domain activates the methylesterase activity.</text>
</comment>
<evidence type="ECO:0000313" key="12">
    <source>
        <dbReference type="EMBL" id="SFM39771.1"/>
    </source>
</evidence>
<reference evidence="12 13" key="1">
    <citation type="submission" date="2016-10" db="EMBL/GenBank/DDBJ databases">
        <authorList>
            <person name="de Groot N.N."/>
        </authorList>
    </citation>
    <scope>NUCLEOTIDE SEQUENCE [LARGE SCALE GENOMIC DNA]</scope>
    <source>
        <strain evidence="12 13">DSM 4180</strain>
    </source>
</reference>
<evidence type="ECO:0000256" key="3">
    <source>
        <dbReference type="ARBA" id="ARBA00022553"/>
    </source>
</evidence>
<accession>A0A1I4QI84</accession>
<dbReference type="EC" id="3.5.1.44" evidence="6"/>
<keyword evidence="2 6" id="KW-0145">Chemotaxis</keyword>
<dbReference type="PROSITE" id="PS50110">
    <property type="entry name" value="RESPONSE_REGULATORY"/>
    <property type="match status" value="1"/>
</dbReference>